<feature type="region of interest" description="Disordered" evidence="2">
    <location>
        <begin position="1"/>
        <end position="35"/>
    </location>
</feature>
<dbReference type="VEuPathDB" id="FungiDB:SeMB42_g07279"/>
<feature type="repeat" description="TPR" evidence="1">
    <location>
        <begin position="50"/>
        <end position="83"/>
    </location>
</feature>
<accession>A0A507CL35</accession>
<dbReference type="EMBL" id="QEAM01000585">
    <property type="protein sequence ID" value="TPX38695.1"/>
    <property type="molecule type" value="Genomic_DNA"/>
</dbReference>
<dbReference type="InterPro" id="IPR011990">
    <property type="entry name" value="TPR-like_helical_dom_sf"/>
</dbReference>
<organism evidence="4 6">
    <name type="scientific">Synchytrium endobioticum</name>
    <dbReference type="NCBI Taxonomy" id="286115"/>
    <lineage>
        <taxon>Eukaryota</taxon>
        <taxon>Fungi</taxon>
        <taxon>Fungi incertae sedis</taxon>
        <taxon>Chytridiomycota</taxon>
        <taxon>Chytridiomycota incertae sedis</taxon>
        <taxon>Chytridiomycetes</taxon>
        <taxon>Synchytriales</taxon>
        <taxon>Synchytriaceae</taxon>
        <taxon>Synchytrium</taxon>
    </lineage>
</organism>
<feature type="compositionally biased region" description="Polar residues" evidence="2">
    <location>
        <begin position="14"/>
        <end position="35"/>
    </location>
</feature>
<dbReference type="SUPFAM" id="SSF48452">
    <property type="entry name" value="TPR-like"/>
    <property type="match status" value="1"/>
</dbReference>
<evidence type="ECO:0000256" key="1">
    <source>
        <dbReference type="PROSITE-ProRule" id="PRU00339"/>
    </source>
</evidence>
<proteinExistence type="predicted"/>
<dbReference type="PROSITE" id="PS50005">
    <property type="entry name" value="TPR"/>
    <property type="match status" value="1"/>
</dbReference>
<comment type="caution">
    <text evidence="4">The sequence shown here is derived from an EMBL/GenBank/DDBJ whole genome shotgun (WGS) entry which is preliminary data.</text>
</comment>
<dbReference type="SMART" id="SM00028">
    <property type="entry name" value="TPR"/>
    <property type="match status" value="2"/>
</dbReference>
<dbReference type="AlphaFoldDB" id="A0A507CL35"/>
<evidence type="ECO:0000256" key="2">
    <source>
        <dbReference type="SAM" id="MobiDB-lite"/>
    </source>
</evidence>
<dbReference type="InterPro" id="IPR019734">
    <property type="entry name" value="TPR_rpt"/>
</dbReference>
<dbReference type="Gene3D" id="1.25.40.10">
    <property type="entry name" value="Tetratricopeptide repeat domain"/>
    <property type="match status" value="1"/>
</dbReference>
<sequence length="130" mass="14585">MATASTDTLHGVSQLDNPVASDTHQSNNTNTQPSSEEWLLLRVGTLPRNSLGWFRAGVGFYNKREYARDIECFQRAVEMDPNNFNAFQIMARACIALNRKDEAIAALKRSVVLDNPSDWQLLVELTSNLD</sequence>
<reference evidence="5 6" key="1">
    <citation type="journal article" date="2019" name="Sci. Rep.">
        <title>Comparative genomics of chytrid fungi reveal insights into the obligate biotrophic and pathogenic lifestyle of Synchytrium endobioticum.</title>
        <authorList>
            <person name="van de Vossenberg B.T.L.H."/>
            <person name="Warris S."/>
            <person name="Nguyen H.D.T."/>
            <person name="van Gent-Pelzer M.P.E."/>
            <person name="Joly D.L."/>
            <person name="van de Geest H.C."/>
            <person name="Bonants P.J.M."/>
            <person name="Smith D.S."/>
            <person name="Levesque C.A."/>
            <person name="van der Lee T.A.J."/>
        </authorList>
    </citation>
    <scope>NUCLEOTIDE SEQUENCE [LARGE SCALE GENOMIC DNA]</scope>
    <source>
        <strain evidence="4 6">LEV6574</strain>
        <strain evidence="3 5">MB42</strain>
    </source>
</reference>
<dbReference type="Pfam" id="PF14559">
    <property type="entry name" value="TPR_19"/>
    <property type="match status" value="1"/>
</dbReference>
<evidence type="ECO:0000313" key="6">
    <source>
        <dbReference type="Proteomes" id="UP000320475"/>
    </source>
</evidence>
<keyword evidence="1" id="KW-0802">TPR repeat</keyword>
<name>A0A507CL35_9FUNG</name>
<protein>
    <submittedName>
        <fullName evidence="4">Uncharacterized protein</fullName>
    </submittedName>
</protein>
<dbReference type="OrthoDB" id="438641at2759"/>
<keyword evidence="5" id="KW-1185">Reference proteome</keyword>
<evidence type="ECO:0000313" key="3">
    <source>
        <dbReference type="EMBL" id="TPX34760.1"/>
    </source>
</evidence>
<dbReference type="EMBL" id="QEAN01000492">
    <property type="protein sequence ID" value="TPX34760.1"/>
    <property type="molecule type" value="Genomic_DNA"/>
</dbReference>
<evidence type="ECO:0000313" key="5">
    <source>
        <dbReference type="Proteomes" id="UP000317494"/>
    </source>
</evidence>
<dbReference type="Proteomes" id="UP000317494">
    <property type="component" value="Unassembled WGS sequence"/>
</dbReference>
<evidence type="ECO:0000313" key="4">
    <source>
        <dbReference type="EMBL" id="TPX38695.1"/>
    </source>
</evidence>
<dbReference type="Proteomes" id="UP000320475">
    <property type="component" value="Unassembled WGS sequence"/>
</dbReference>
<gene>
    <name evidence="4" type="ORF">SeLEV6574_g07686</name>
    <name evidence="3" type="ORF">SeMB42_g07279</name>
</gene>